<keyword evidence="3" id="KW-0804">Transcription</keyword>
<evidence type="ECO:0000256" key="2">
    <source>
        <dbReference type="ARBA" id="ARBA00023125"/>
    </source>
</evidence>
<feature type="compositionally biased region" description="Low complexity" evidence="5">
    <location>
        <begin position="29"/>
        <end position="42"/>
    </location>
</feature>
<keyword evidence="1" id="KW-0805">Transcription regulation</keyword>
<evidence type="ECO:0000259" key="6">
    <source>
        <dbReference type="PROSITE" id="PS50977"/>
    </source>
</evidence>
<evidence type="ECO:0000313" key="7">
    <source>
        <dbReference type="EMBL" id="WFP24816.1"/>
    </source>
</evidence>
<evidence type="ECO:0000256" key="3">
    <source>
        <dbReference type="ARBA" id="ARBA00023163"/>
    </source>
</evidence>
<dbReference type="AlphaFoldDB" id="A0AAX3T6I7"/>
<dbReference type="RefSeq" id="WP_165629376.1">
    <property type="nucleotide sequence ID" value="NZ_CP121270.1"/>
</dbReference>
<dbReference type="Pfam" id="PF00440">
    <property type="entry name" value="TetR_N"/>
    <property type="match status" value="1"/>
</dbReference>
<dbReference type="InterPro" id="IPR050109">
    <property type="entry name" value="HTH-type_TetR-like_transc_reg"/>
</dbReference>
<evidence type="ECO:0000256" key="5">
    <source>
        <dbReference type="SAM" id="MobiDB-lite"/>
    </source>
</evidence>
<evidence type="ECO:0000256" key="4">
    <source>
        <dbReference type="PROSITE-ProRule" id="PRU00335"/>
    </source>
</evidence>
<feature type="domain" description="HTH tetR-type" evidence="6">
    <location>
        <begin position="92"/>
        <end position="152"/>
    </location>
</feature>
<feature type="DNA-binding region" description="H-T-H motif" evidence="4">
    <location>
        <begin position="115"/>
        <end position="134"/>
    </location>
</feature>
<dbReference type="GO" id="GO:0000976">
    <property type="term" value="F:transcription cis-regulatory region binding"/>
    <property type="evidence" value="ECO:0007669"/>
    <property type="project" value="TreeGrafter"/>
</dbReference>
<feature type="region of interest" description="Disordered" evidence="5">
    <location>
        <begin position="1"/>
        <end position="94"/>
    </location>
</feature>
<dbReference type="InterPro" id="IPR009057">
    <property type="entry name" value="Homeodomain-like_sf"/>
</dbReference>
<dbReference type="EMBL" id="CP121270">
    <property type="protein sequence ID" value="WFP24816.1"/>
    <property type="molecule type" value="Genomic_DNA"/>
</dbReference>
<accession>A0AAX3T6I7</accession>
<evidence type="ECO:0000313" key="8">
    <source>
        <dbReference type="Proteomes" id="UP001213504"/>
    </source>
</evidence>
<sequence>MARSRRDNARPADDMSESDADWLGWDSTPAADDIALAAADPGAGTGPQEDVDPDAAPDISPVEHEAGAEGAPPDSPVQNGSGAGNGTTAHRPSRRHLIVKAAVRVFSRKGFAEASIQEIATEAGMVPTAVYYHFASKEELFESALGYAMDASSAAAQSARPDDVSASADSFKDVVAAVWDWTAEHPNSARMLFLQMAGGATPGTRLLTKEYEERHIRRAFDYFPAGEDPPNRRAATAQHAARTLRVRTMIAMTIAIQPLRIEGGPLSDIPVPSLRTATTDVCTKMIEGR</sequence>
<dbReference type="PRINTS" id="PR00455">
    <property type="entry name" value="HTHTETR"/>
</dbReference>
<proteinExistence type="predicted"/>
<protein>
    <submittedName>
        <fullName evidence="7">TetR/AcrR family transcriptional regulator</fullName>
    </submittedName>
</protein>
<organism evidence="7 8">
    <name type="scientific">Gordonia hongkongensis</name>
    <dbReference type="NCBI Taxonomy" id="1701090"/>
    <lineage>
        <taxon>Bacteria</taxon>
        <taxon>Bacillati</taxon>
        <taxon>Actinomycetota</taxon>
        <taxon>Actinomycetes</taxon>
        <taxon>Mycobacteriales</taxon>
        <taxon>Gordoniaceae</taxon>
        <taxon>Gordonia</taxon>
    </lineage>
</organism>
<keyword evidence="2 4" id="KW-0238">DNA-binding</keyword>
<evidence type="ECO:0000256" key="1">
    <source>
        <dbReference type="ARBA" id="ARBA00023015"/>
    </source>
</evidence>
<dbReference type="PROSITE" id="PS50977">
    <property type="entry name" value="HTH_TETR_2"/>
    <property type="match status" value="1"/>
</dbReference>
<dbReference type="InterPro" id="IPR001647">
    <property type="entry name" value="HTH_TetR"/>
</dbReference>
<dbReference type="PANTHER" id="PTHR30055:SF234">
    <property type="entry name" value="HTH-TYPE TRANSCRIPTIONAL REGULATOR BETI"/>
    <property type="match status" value="1"/>
</dbReference>
<name>A0AAX3T6I7_9ACTN</name>
<feature type="compositionally biased region" description="Basic and acidic residues" evidence="5">
    <location>
        <begin position="1"/>
        <end position="13"/>
    </location>
</feature>
<reference evidence="7" key="1">
    <citation type="submission" date="2023-04" db="EMBL/GenBank/DDBJ databases">
        <title>Complete genome sequence of a phthalic acid esters degrading bacterial strain.</title>
        <authorList>
            <person name="Weng L."/>
            <person name="Jia Y."/>
            <person name="Ren L."/>
        </authorList>
    </citation>
    <scope>NUCLEOTIDE SEQUENCE</scope>
    <source>
        <strain evidence="7">RL-LY01</strain>
    </source>
</reference>
<dbReference type="Proteomes" id="UP001213504">
    <property type="component" value="Chromosome"/>
</dbReference>
<dbReference type="Gene3D" id="1.10.357.10">
    <property type="entry name" value="Tetracycline Repressor, domain 2"/>
    <property type="match status" value="1"/>
</dbReference>
<dbReference type="SUPFAM" id="SSF46689">
    <property type="entry name" value="Homeodomain-like"/>
    <property type="match status" value="1"/>
</dbReference>
<feature type="compositionally biased region" description="Polar residues" evidence="5">
    <location>
        <begin position="76"/>
        <end position="90"/>
    </location>
</feature>
<dbReference type="PANTHER" id="PTHR30055">
    <property type="entry name" value="HTH-TYPE TRANSCRIPTIONAL REGULATOR RUTR"/>
    <property type="match status" value="1"/>
</dbReference>
<gene>
    <name evidence="7" type="ORF">P9A14_22315</name>
</gene>
<dbReference type="GO" id="GO:0003700">
    <property type="term" value="F:DNA-binding transcription factor activity"/>
    <property type="evidence" value="ECO:0007669"/>
    <property type="project" value="TreeGrafter"/>
</dbReference>